<accession>U1N5I7</accession>
<evidence type="ECO:0000256" key="2">
    <source>
        <dbReference type="ARBA" id="ARBA00022475"/>
    </source>
</evidence>
<name>U1N5I7_SEGRC</name>
<gene>
    <name evidence="12" type="ORF">HMPREF9336_04100</name>
</gene>
<comment type="caution">
    <text evidence="12">The sequence shown here is derived from an EMBL/GenBank/DDBJ whole genome shotgun (WGS) entry which is preliminary data.</text>
</comment>
<dbReference type="STRING" id="679197.HMPREF9336_04100"/>
<keyword evidence="4" id="KW-0808">Transferase</keyword>
<feature type="transmembrane region" description="Helical" evidence="9">
    <location>
        <begin position="119"/>
        <end position="139"/>
    </location>
</feature>
<feature type="transmembrane region" description="Helical" evidence="9">
    <location>
        <begin position="384"/>
        <end position="402"/>
    </location>
</feature>
<feature type="transmembrane region" description="Helical" evidence="9">
    <location>
        <begin position="441"/>
        <end position="457"/>
    </location>
</feature>
<keyword evidence="7 9" id="KW-0472">Membrane</keyword>
<evidence type="ECO:0000259" key="10">
    <source>
        <dbReference type="Pfam" id="PF13231"/>
    </source>
</evidence>
<keyword evidence="13" id="KW-1185">Reference proteome</keyword>
<evidence type="ECO:0000313" key="13">
    <source>
        <dbReference type="Proteomes" id="UP000004816"/>
    </source>
</evidence>
<evidence type="ECO:0000256" key="8">
    <source>
        <dbReference type="SAM" id="MobiDB-lite"/>
    </source>
</evidence>
<evidence type="ECO:0000256" key="3">
    <source>
        <dbReference type="ARBA" id="ARBA00022676"/>
    </source>
</evidence>
<dbReference type="AlphaFoldDB" id="U1N5I7"/>
<comment type="subcellular location">
    <subcellularLocation>
        <location evidence="1">Cell membrane</location>
        <topology evidence="1">Multi-pass membrane protein</topology>
    </subcellularLocation>
</comment>
<feature type="transmembrane region" description="Helical" evidence="9">
    <location>
        <begin position="16"/>
        <end position="34"/>
    </location>
</feature>
<feature type="transmembrane region" description="Helical" evidence="9">
    <location>
        <begin position="89"/>
        <end position="112"/>
    </location>
</feature>
<dbReference type="eggNOG" id="COG1807">
    <property type="taxonomic scope" value="Bacteria"/>
</dbReference>
<evidence type="ECO:0000313" key="12">
    <source>
        <dbReference type="EMBL" id="ERG69404.1"/>
    </source>
</evidence>
<evidence type="ECO:0000256" key="5">
    <source>
        <dbReference type="ARBA" id="ARBA00022692"/>
    </source>
</evidence>
<evidence type="ECO:0000256" key="9">
    <source>
        <dbReference type="SAM" id="Phobius"/>
    </source>
</evidence>
<dbReference type="Pfam" id="PF13231">
    <property type="entry name" value="PMT_2"/>
    <property type="match status" value="1"/>
</dbReference>
<feature type="domain" description="Putative mannosyltransferase YkcA/B-like C-terminal" evidence="11">
    <location>
        <begin position="543"/>
        <end position="633"/>
    </location>
</feature>
<dbReference type="GO" id="GO:0005886">
    <property type="term" value="C:plasma membrane"/>
    <property type="evidence" value="ECO:0007669"/>
    <property type="project" value="UniProtKB-SubCell"/>
</dbReference>
<dbReference type="InterPro" id="IPR038731">
    <property type="entry name" value="RgtA/B/C-like"/>
</dbReference>
<dbReference type="EMBL" id="ACZI02000001">
    <property type="protein sequence ID" value="ERG69404.1"/>
    <property type="molecule type" value="Genomic_DNA"/>
</dbReference>
<dbReference type="GO" id="GO:0009103">
    <property type="term" value="P:lipopolysaccharide biosynthetic process"/>
    <property type="evidence" value="ECO:0007669"/>
    <property type="project" value="UniProtKB-ARBA"/>
</dbReference>
<evidence type="ECO:0000256" key="7">
    <source>
        <dbReference type="ARBA" id="ARBA00023136"/>
    </source>
</evidence>
<dbReference type="Proteomes" id="UP000004816">
    <property type="component" value="Unassembled WGS sequence"/>
</dbReference>
<feature type="compositionally biased region" description="Pro residues" evidence="8">
    <location>
        <begin position="525"/>
        <end position="536"/>
    </location>
</feature>
<evidence type="ECO:0000256" key="6">
    <source>
        <dbReference type="ARBA" id="ARBA00022989"/>
    </source>
</evidence>
<feature type="domain" description="Glycosyltransferase RgtA/B/C/D-like" evidence="10">
    <location>
        <begin position="71"/>
        <end position="237"/>
    </location>
</feature>
<feature type="transmembrane region" description="Helical" evidence="9">
    <location>
        <begin position="464"/>
        <end position="483"/>
    </location>
</feature>
<sequence>MSAIGDRIRRCDRRTWLLVALLLGSGGAYLALLGRQGWSNGFYSAAAQAGAQSWQAFLFGASDAPGTITVDKPPLALWPMALSVKLFGLSTWSILVPQALMGVASVGLLYVVVRRSFGVDAGLIAALALATTPIALVMFRHNNPDAILVLLEIGATGAMLEAVRRSGEGAWSRGGSGWWLLASGALVGLGFLAKQLAVFLVVPALALVWLVGARPKLLTRISLSFVALAGLVVSAGWWVALVELWRPKESRPWIGGSQTNSFLELTFGYNGLGRINGDEHGGGLGSPGEGFPKLGEGCFGGGPGRGMFAADRGILRMFGEQVGGQIAWLLPAALVLLAASLFWIGRAARTDQRRAGLLAWGGWLVVTALVFSFMGGIFHPYYSVALAPALAALTGAGLTMAWERRGERSARLVLASATLAASGMAWAILSRTPDWLPPLRWAIAAVGLVVALGFALADGRAGASWRLLAAGLAIAGLAGPLAYDVYTVADRPEQGGMPSAGPRLEGAFPQSGPAAAGPTAQGCPRPGPGGPKPPFGAKPDPALVALLRQDGGQYVWVGAGVSSMGTAGYQLESGYPVMPVGGFGGGDPWPTLERFQQWAAQGKIHYFIDQAGPRPSREGDGSEAGKIVHWVKTSFAGRKFGDVTLYDLTKPR</sequence>
<keyword evidence="3" id="KW-0328">Glycosyltransferase</keyword>
<dbReference type="InterPro" id="IPR050297">
    <property type="entry name" value="LipidA_mod_glycosyltrf_83"/>
</dbReference>
<protein>
    <submittedName>
        <fullName evidence="12">Uncharacterized protein</fullName>
    </submittedName>
</protein>
<evidence type="ECO:0000256" key="4">
    <source>
        <dbReference type="ARBA" id="ARBA00022679"/>
    </source>
</evidence>
<feature type="transmembrane region" description="Helical" evidence="9">
    <location>
        <begin position="409"/>
        <end position="429"/>
    </location>
</feature>
<dbReference type="HOGENOM" id="CLU_007261_1_0_11"/>
<evidence type="ECO:0000256" key="1">
    <source>
        <dbReference type="ARBA" id="ARBA00004651"/>
    </source>
</evidence>
<dbReference type="PANTHER" id="PTHR33908">
    <property type="entry name" value="MANNOSYLTRANSFERASE YKCB-RELATED"/>
    <property type="match status" value="1"/>
</dbReference>
<feature type="transmembrane region" description="Helical" evidence="9">
    <location>
        <begin position="326"/>
        <end position="345"/>
    </location>
</feature>
<organism evidence="12 13">
    <name type="scientific">Segniliparus rugosus (strain ATCC BAA-974 / DSM 45345 / CCUG 50838 / CIP 108380 / JCM 13579 / CDC 945)</name>
    <dbReference type="NCBI Taxonomy" id="679197"/>
    <lineage>
        <taxon>Bacteria</taxon>
        <taxon>Bacillati</taxon>
        <taxon>Actinomycetota</taxon>
        <taxon>Actinomycetes</taxon>
        <taxon>Mycobacteriales</taxon>
        <taxon>Segniliparaceae</taxon>
        <taxon>Segniliparus</taxon>
    </lineage>
</organism>
<dbReference type="Pfam" id="PF24878">
    <property type="entry name" value="YkcB_C"/>
    <property type="match status" value="1"/>
</dbReference>
<dbReference type="PANTHER" id="PTHR33908:SF3">
    <property type="entry name" value="UNDECAPRENYL PHOSPHATE-ALPHA-4-AMINO-4-DEOXY-L-ARABINOSE ARABINOSYL TRANSFERASE"/>
    <property type="match status" value="1"/>
</dbReference>
<reference evidence="12 13" key="1">
    <citation type="journal article" date="2011" name="Stand. Genomic Sci.">
        <title>High quality draft genome sequence of Segniliparus rugosus CDC 945(T)= (ATCC BAA-974(T)).</title>
        <authorList>
            <person name="Earl A.M."/>
            <person name="Desjardins C.A."/>
            <person name="Fitzgerald M.G."/>
            <person name="Arachchi H.M."/>
            <person name="Zeng Q."/>
            <person name="Mehta T."/>
            <person name="Griggs A."/>
            <person name="Birren B.W."/>
            <person name="Toney N.C."/>
            <person name="Carr J."/>
            <person name="Posey J."/>
            <person name="Butler W.R."/>
        </authorList>
    </citation>
    <scope>NUCLEOTIDE SEQUENCE [LARGE SCALE GENOMIC DNA]</scope>
    <source>
        <strain evidence="13">ATCC BAA-974 / DSM 45345 / CCUG 50838 / CIP 108380 / JCM 13579 / CDC 945</strain>
    </source>
</reference>
<keyword evidence="6 9" id="KW-1133">Transmembrane helix</keyword>
<keyword evidence="5 9" id="KW-0812">Transmembrane</keyword>
<feature type="transmembrane region" description="Helical" evidence="9">
    <location>
        <begin position="357"/>
        <end position="378"/>
    </location>
</feature>
<dbReference type="RefSeq" id="WP_021030014.1">
    <property type="nucleotide sequence ID" value="NZ_KI391953.1"/>
</dbReference>
<evidence type="ECO:0000259" key="11">
    <source>
        <dbReference type="Pfam" id="PF24878"/>
    </source>
</evidence>
<dbReference type="InterPro" id="IPR056785">
    <property type="entry name" value="YkcA/B-like_C"/>
</dbReference>
<keyword evidence="2" id="KW-1003">Cell membrane</keyword>
<dbReference type="GO" id="GO:0010041">
    <property type="term" value="P:response to iron(III) ion"/>
    <property type="evidence" value="ECO:0007669"/>
    <property type="project" value="TreeGrafter"/>
</dbReference>
<feature type="transmembrane region" description="Helical" evidence="9">
    <location>
        <begin position="223"/>
        <end position="241"/>
    </location>
</feature>
<proteinExistence type="predicted"/>
<feature type="transmembrane region" description="Helical" evidence="9">
    <location>
        <begin position="178"/>
        <end position="211"/>
    </location>
</feature>
<dbReference type="OrthoDB" id="5241882at2"/>
<dbReference type="GO" id="GO:0016763">
    <property type="term" value="F:pentosyltransferase activity"/>
    <property type="evidence" value="ECO:0007669"/>
    <property type="project" value="TreeGrafter"/>
</dbReference>
<feature type="region of interest" description="Disordered" evidence="8">
    <location>
        <begin position="507"/>
        <end position="540"/>
    </location>
</feature>